<evidence type="ECO:0000256" key="2">
    <source>
        <dbReference type="SAM" id="Phobius"/>
    </source>
</evidence>
<gene>
    <name evidence="6" type="ORF">yc1106_03983</name>
</gene>
<protein>
    <recommendedName>
        <fullName evidence="8">Acetyl-CoA synthetase-like protein</fullName>
    </recommendedName>
</protein>
<dbReference type="InterPro" id="IPR025110">
    <property type="entry name" value="AMP-bd_C"/>
</dbReference>
<feature type="domain" description="AMP-dependent synthetase/ligase" evidence="3">
    <location>
        <begin position="85"/>
        <end position="390"/>
    </location>
</feature>
<dbReference type="Proteomes" id="UP001056012">
    <property type="component" value="Chromosome 3"/>
</dbReference>
<dbReference type="Gene3D" id="3.40.50.12780">
    <property type="entry name" value="N-terminal domain of ligase-like"/>
    <property type="match status" value="1"/>
</dbReference>
<evidence type="ECO:0008006" key="8">
    <source>
        <dbReference type="Google" id="ProtNLM"/>
    </source>
</evidence>
<evidence type="ECO:0000259" key="4">
    <source>
        <dbReference type="Pfam" id="PF01738"/>
    </source>
</evidence>
<accession>A0A9Q8Z637</accession>
<dbReference type="PANTHER" id="PTHR43201:SF8">
    <property type="entry name" value="ACYL-COA SYNTHETASE FAMILY MEMBER 3"/>
    <property type="match status" value="1"/>
</dbReference>
<dbReference type="EMBL" id="CP089276">
    <property type="protein sequence ID" value="USP76709.1"/>
    <property type="molecule type" value="Genomic_DNA"/>
</dbReference>
<dbReference type="Gene3D" id="3.30.300.30">
    <property type="match status" value="1"/>
</dbReference>
<dbReference type="InterPro" id="IPR042099">
    <property type="entry name" value="ANL_N_sf"/>
</dbReference>
<reference evidence="6" key="1">
    <citation type="submission" date="2021-12" db="EMBL/GenBank/DDBJ databases">
        <title>Curvularia clavata genome.</title>
        <authorList>
            <person name="Cao Y."/>
        </authorList>
    </citation>
    <scope>NUCLEOTIDE SEQUENCE</scope>
    <source>
        <strain evidence="6">Yc1106</strain>
    </source>
</reference>
<keyword evidence="7" id="KW-1185">Reference proteome</keyword>
<dbReference type="Pfam" id="PF13193">
    <property type="entry name" value="AMP-binding_C"/>
    <property type="match status" value="1"/>
</dbReference>
<proteinExistence type="inferred from homology"/>
<dbReference type="InterPro" id="IPR045851">
    <property type="entry name" value="AMP-bd_C_sf"/>
</dbReference>
<dbReference type="AlphaFoldDB" id="A0A9Q8Z637"/>
<evidence type="ECO:0000313" key="6">
    <source>
        <dbReference type="EMBL" id="USP76709.1"/>
    </source>
</evidence>
<dbReference type="GO" id="GO:0031956">
    <property type="term" value="F:medium-chain fatty acid-CoA ligase activity"/>
    <property type="evidence" value="ECO:0007669"/>
    <property type="project" value="TreeGrafter"/>
</dbReference>
<keyword evidence="2" id="KW-1133">Transmembrane helix</keyword>
<name>A0A9Q8Z637_CURCL</name>
<evidence type="ECO:0000259" key="5">
    <source>
        <dbReference type="Pfam" id="PF13193"/>
    </source>
</evidence>
<dbReference type="PROSITE" id="PS00455">
    <property type="entry name" value="AMP_BINDING"/>
    <property type="match status" value="1"/>
</dbReference>
<dbReference type="InterPro" id="IPR029058">
    <property type="entry name" value="AB_hydrolase_fold"/>
</dbReference>
<keyword evidence="2" id="KW-0812">Transmembrane</keyword>
<comment type="similarity">
    <text evidence="1">Belongs to the ATP-dependent AMP-binding enzyme family.</text>
</comment>
<evidence type="ECO:0000313" key="7">
    <source>
        <dbReference type="Proteomes" id="UP001056012"/>
    </source>
</evidence>
<dbReference type="InterPro" id="IPR020845">
    <property type="entry name" value="AMP-binding_CS"/>
</dbReference>
<dbReference type="GO" id="GO:0016787">
    <property type="term" value="F:hydrolase activity"/>
    <property type="evidence" value="ECO:0007669"/>
    <property type="project" value="InterPro"/>
</dbReference>
<dbReference type="GO" id="GO:0006631">
    <property type="term" value="P:fatty acid metabolic process"/>
    <property type="evidence" value="ECO:0007669"/>
    <property type="project" value="TreeGrafter"/>
</dbReference>
<feature type="transmembrane region" description="Helical" evidence="2">
    <location>
        <begin position="82"/>
        <end position="109"/>
    </location>
</feature>
<dbReference type="OrthoDB" id="6614653at2759"/>
<dbReference type="PANTHER" id="PTHR43201">
    <property type="entry name" value="ACYL-COA SYNTHETASE"/>
    <property type="match status" value="1"/>
</dbReference>
<dbReference type="VEuPathDB" id="FungiDB:yc1106_03983"/>
<keyword evidence="2" id="KW-0472">Membrane</keyword>
<dbReference type="InterPro" id="IPR002925">
    <property type="entry name" value="Dienelactn_hydro"/>
</dbReference>
<dbReference type="Pfam" id="PF01738">
    <property type="entry name" value="DLH"/>
    <property type="match status" value="1"/>
</dbReference>
<evidence type="ECO:0000256" key="1">
    <source>
        <dbReference type="ARBA" id="ARBA00006432"/>
    </source>
</evidence>
<sequence length="923" mass="103278">MEDRYYVVPRHVGYNVLPNTPLFSRLLRYASRIPARVAIEDAHAELQKTHLDLLTDVLALRHTILDTLDDATRMALQRREEVYMAVSAAGGYEYAVAILAVLALGAAAVPMTPALPVEEAIYFTDKSRSVLVLASSANMETCHALEQCITSTSNPQFRVVPIGPSISSPPLGIGNIVISSDRALEENAPAFVIFTSGTTGKPKGAVMRRSYVFDCALSIADHYRLTEDDVILHLLPVHHATGVGINLFPFLVSGACIEFRSGGFDEAWTWKRWKEGATQPSRRLTFFSAVPTMWMRLRRYYQRHLHKLNPDELAPYIAGARQFRAYIMRQRILQRYGATEFGAIFKMCLEDRGTPEGSVGELVTGIDVKLSKGNEGEILVKSPHMFMKYLDDPEGTEKAHDKDGYFKTGDLARREGNYYFILGRESLDIIKSGGYKISALDIERELLSLPYVAEAVIIGVPDKEFGQRVAALLSLQEDDLNMNFAGKQPSTGGSLTIDGLRRDLRRRLAGYKLPTLLRVVSGELPKTATGKVQKKTLGPHFFPEDWRNCSDIQKWEPNTERSIDWTMKILAADYSGSVVRDAMSSSIPKSLKGGLRPLERKSRCLVSTQKDLCEANRTIWDAFIDRSGVLAALFAQAAHAIFASSLRERRRYLYWRHTPQRTLVHTSNAKMSSENDTQIKMSCDNCKKGFKWNGQTVGKETKLNKVNAYVTGDSKDAAILIITDIFGWTLPNIRLIADHYAKEANATVYVPDLFDGEVVDPEALSNPEKQKNFDLMAFLGRHNKEARWPEIKEHAQTLKSQYKKVAAIGFCYGGWACFKLAADPSLIDAISTAHPSMLEKSEIEQAKVPVQILAPENDFAYTPELKQATFDLLPKTGVQWEYVYFPGLTHGFAARGDPNDPKQKAGLERAKRSAVNFFNEFLH</sequence>
<dbReference type="Pfam" id="PF00501">
    <property type="entry name" value="AMP-binding"/>
    <property type="match status" value="1"/>
</dbReference>
<dbReference type="SUPFAM" id="SSF53474">
    <property type="entry name" value="alpha/beta-Hydrolases"/>
    <property type="match status" value="1"/>
</dbReference>
<evidence type="ECO:0000259" key="3">
    <source>
        <dbReference type="Pfam" id="PF00501"/>
    </source>
</evidence>
<organism evidence="6 7">
    <name type="scientific">Curvularia clavata</name>
    <dbReference type="NCBI Taxonomy" id="95742"/>
    <lineage>
        <taxon>Eukaryota</taxon>
        <taxon>Fungi</taxon>
        <taxon>Dikarya</taxon>
        <taxon>Ascomycota</taxon>
        <taxon>Pezizomycotina</taxon>
        <taxon>Dothideomycetes</taxon>
        <taxon>Pleosporomycetidae</taxon>
        <taxon>Pleosporales</taxon>
        <taxon>Pleosporineae</taxon>
        <taxon>Pleosporaceae</taxon>
        <taxon>Curvularia</taxon>
    </lineage>
</organism>
<dbReference type="Gene3D" id="3.40.50.1820">
    <property type="entry name" value="alpha/beta hydrolase"/>
    <property type="match status" value="1"/>
</dbReference>
<dbReference type="InterPro" id="IPR000873">
    <property type="entry name" value="AMP-dep_synth/lig_dom"/>
</dbReference>
<feature type="domain" description="AMP-binding enzyme C-terminal" evidence="5">
    <location>
        <begin position="442"/>
        <end position="531"/>
    </location>
</feature>
<dbReference type="SUPFAM" id="SSF56801">
    <property type="entry name" value="Acetyl-CoA synthetase-like"/>
    <property type="match status" value="1"/>
</dbReference>
<feature type="domain" description="Dienelactone hydrolase" evidence="4">
    <location>
        <begin position="709"/>
        <end position="921"/>
    </location>
</feature>